<gene>
    <name evidence="3" type="ORF">ACFSJE_17035</name>
</gene>
<dbReference type="RefSeq" id="WP_379832072.1">
    <property type="nucleotide sequence ID" value="NZ_JBHUHU010000005.1"/>
</dbReference>
<dbReference type="PANTHER" id="PTHR31061">
    <property type="entry name" value="LD22376P"/>
    <property type="match status" value="1"/>
</dbReference>
<feature type="transmembrane region" description="Helical" evidence="1">
    <location>
        <begin position="346"/>
        <end position="365"/>
    </location>
</feature>
<dbReference type="PANTHER" id="PTHR31061:SF24">
    <property type="entry name" value="LD22376P"/>
    <property type="match status" value="1"/>
</dbReference>
<feature type="transmembrane region" description="Helical" evidence="1">
    <location>
        <begin position="90"/>
        <end position="108"/>
    </location>
</feature>
<evidence type="ECO:0000313" key="4">
    <source>
        <dbReference type="Proteomes" id="UP001597342"/>
    </source>
</evidence>
<name>A0ABW4Y154_9FLAO</name>
<feature type="transmembrane region" description="Helical" evidence="1">
    <location>
        <begin position="51"/>
        <end position="69"/>
    </location>
</feature>
<feature type="domain" description="Heparan-alpha-glucosaminide N-acetyltransferase catalytic" evidence="2">
    <location>
        <begin position="7"/>
        <end position="225"/>
    </location>
</feature>
<keyword evidence="1" id="KW-1133">Transmembrane helix</keyword>
<reference evidence="4" key="1">
    <citation type="journal article" date="2019" name="Int. J. Syst. Evol. Microbiol.">
        <title>The Global Catalogue of Microorganisms (GCM) 10K type strain sequencing project: providing services to taxonomists for standard genome sequencing and annotation.</title>
        <authorList>
            <consortium name="The Broad Institute Genomics Platform"/>
            <consortium name="The Broad Institute Genome Sequencing Center for Infectious Disease"/>
            <person name="Wu L."/>
            <person name="Ma J."/>
        </authorList>
    </citation>
    <scope>NUCLEOTIDE SEQUENCE [LARGE SCALE GENOMIC DNA]</scope>
    <source>
        <strain evidence="4">JCM 3389</strain>
    </source>
</reference>
<protein>
    <submittedName>
        <fullName evidence="3">Acyltransferase family protein</fullName>
    </submittedName>
</protein>
<proteinExistence type="predicted"/>
<dbReference type="GO" id="GO:0016746">
    <property type="term" value="F:acyltransferase activity"/>
    <property type="evidence" value="ECO:0007669"/>
    <property type="project" value="UniProtKB-KW"/>
</dbReference>
<evidence type="ECO:0000313" key="3">
    <source>
        <dbReference type="EMBL" id="MFD2101497.1"/>
    </source>
</evidence>
<evidence type="ECO:0000256" key="1">
    <source>
        <dbReference type="SAM" id="Phobius"/>
    </source>
</evidence>
<keyword evidence="1" id="KW-0472">Membrane</keyword>
<evidence type="ECO:0000259" key="2">
    <source>
        <dbReference type="Pfam" id="PF07786"/>
    </source>
</evidence>
<comment type="caution">
    <text evidence="3">The sequence shown here is derived from an EMBL/GenBank/DDBJ whole genome shotgun (WGS) entry which is preliminary data.</text>
</comment>
<feature type="transmembrane region" description="Helical" evidence="1">
    <location>
        <begin position="292"/>
        <end position="318"/>
    </location>
</feature>
<sequence length="373" mass="42180">METKSKRLTSLDFFRGATVAAMIVVNDPGNWDTKYYQLSHAEWEGCTMTDLIFPFFLFIVGVSIVLAYNKALGKGMGKKDLLKKTLKRSAIIFLLGLFLSLFPNFNFHEFRIPGVLQRIALVYLFCSMIFLFADKRSHFIWFGGILVGYYIIMMFLPVPGIGPANLDPINNFSAWFDRFILEGYIGSRGQGQYDSTGIFTTIPSVASGLAGILVGNLLAEKKKEENEKLIWMFIFGCLSMAVGWAFSYEFPIIKRLWTSSYVLHTAGIATICFATSYWLLDVKNRQKYIKPFLAFGVNALAAYFGAALLGQLASIQFIPLNGSKVGVREWLFNEIFTSILNPYNASLAYAILNISVIFILVWYFYKKNIIIKV</sequence>
<dbReference type="Pfam" id="PF07786">
    <property type="entry name" value="HGSNAT_cat"/>
    <property type="match status" value="1"/>
</dbReference>
<organism evidence="3 4">
    <name type="scientific">Flagellimonas iocasae</name>
    <dbReference type="NCBI Taxonomy" id="2055905"/>
    <lineage>
        <taxon>Bacteria</taxon>
        <taxon>Pseudomonadati</taxon>
        <taxon>Bacteroidota</taxon>
        <taxon>Flavobacteriia</taxon>
        <taxon>Flavobacteriales</taxon>
        <taxon>Flavobacteriaceae</taxon>
        <taxon>Flagellimonas</taxon>
    </lineage>
</organism>
<dbReference type="InterPro" id="IPR012429">
    <property type="entry name" value="HGSNAT_cat"/>
</dbReference>
<keyword evidence="3" id="KW-0012">Acyltransferase</keyword>
<feature type="transmembrane region" description="Helical" evidence="1">
    <location>
        <begin position="114"/>
        <end position="132"/>
    </location>
</feature>
<dbReference type="EMBL" id="JBHUHU010000005">
    <property type="protein sequence ID" value="MFD2101497.1"/>
    <property type="molecule type" value="Genomic_DNA"/>
</dbReference>
<keyword evidence="4" id="KW-1185">Reference proteome</keyword>
<accession>A0ABW4Y154</accession>
<keyword evidence="1" id="KW-0812">Transmembrane</keyword>
<feature type="transmembrane region" description="Helical" evidence="1">
    <location>
        <begin position="139"/>
        <end position="158"/>
    </location>
</feature>
<feature type="transmembrane region" description="Helical" evidence="1">
    <location>
        <begin position="12"/>
        <end position="31"/>
    </location>
</feature>
<dbReference type="Proteomes" id="UP001597342">
    <property type="component" value="Unassembled WGS sequence"/>
</dbReference>
<feature type="transmembrane region" description="Helical" evidence="1">
    <location>
        <begin position="260"/>
        <end position="280"/>
    </location>
</feature>
<feature type="transmembrane region" description="Helical" evidence="1">
    <location>
        <begin position="197"/>
        <end position="218"/>
    </location>
</feature>
<feature type="transmembrane region" description="Helical" evidence="1">
    <location>
        <begin position="230"/>
        <end position="248"/>
    </location>
</feature>
<keyword evidence="3" id="KW-0808">Transferase</keyword>